<feature type="region of interest" description="Disordered" evidence="4">
    <location>
        <begin position="1078"/>
        <end position="1100"/>
    </location>
</feature>
<dbReference type="InterPro" id="IPR024670">
    <property type="entry name" value="BCL9_beta-catenin-bd_dom"/>
</dbReference>
<evidence type="ECO:0000256" key="4">
    <source>
        <dbReference type="SAM" id="MobiDB-lite"/>
    </source>
</evidence>
<organism evidence="7">
    <name type="scientific">Xenopus laevis</name>
    <name type="common">African clawed frog</name>
    <dbReference type="NCBI Taxonomy" id="8355"/>
    <lineage>
        <taxon>Eukaryota</taxon>
        <taxon>Metazoa</taxon>
        <taxon>Chordata</taxon>
        <taxon>Craniata</taxon>
        <taxon>Vertebrata</taxon>
        <taxon>Euteleostomi</taxon>
        <taxon>Amphibia</taxon>
        <taxon>Batrachia</taxon>
        <taxon>Anura</taxon>
        <taxon>Pipoidea</taxon>
        <taxon>Pipidae</taxon>
        <taxon>Xenopodinae</taxon>
        <taxon>Xenopus</taxon>
        <taxon>Xenopus</taxon>
    </lineage>
</organism>
<feature type="compositionally biased region" description="Polar residues" evidence="4">
    <location>
        <begin position="132"/>
        <end position="161"/>
    </location>
</feature>
<gene>
    <name evidence="7 8 9" type="primary">bcl9l.L</name>
</gene>
<dbReference type="PANTHER" id="PTHR15185">
    <property type="entry name" value="BCL9"/>
    <property type="match status" value="1"/>
</dbReference>
<feature type="compositionally biased region" description="Polar residues" evidence="4">
    <location>
        <begin position="1084"/>
        <end position="1098"/>
    </location>
</feature>
<feature type="compositionally biased region" description="Basic and acidic residues" evidence="4">
    <location>
        <begin position="83"/>
        <end position="103"/>
    </location>
</feature>
<evidence type="ECO:0000313" key="6">
    <source>
        <dbReference type="Proteomes" id="UP000186698"/>
    </source>
</evidence>
<feature type="compositionally biased region" description="Polar residues" evidence="4">
    <location>
        <begin position="324"/>
        <end position="333"/>
    </location>
</feature>
<feature type="compositionally biased region" description="Polar residues" evidence="4">
    <location>
        <begin position="39"/>
        <end position="60"/>
    </location>
</feature>
<evidence type="ECO:0000313" key="7">
    <source>
        <dbReference type="RefSeq" id="XP_018081324.1"/>
    </source>
</evidence>
<feature type="region of interest" description="Disordered" evidence="4">
    <location>
        <begin position="219"/>
        <end position="342"/>
    </location>
</feature>
<keyword evidence="6" id="KW-1185">Reference proteome</keyword>
<feature type="domain" description="B-cell lymphoma 9 beta-catenin binding" evidence="5">
    <location>
        <begin position="333"/>
        <end position="363"/>
    </location>
</feature>
<dbReference type="GO" id="GO:1990907">
    <property type="term" value="C:beta-catenin-TCF complex"/>
    <property type="evidence" value="ECO:0000318"/>
    <property type="project" value="GO_Central"/>
</dbReference>
<dbReference type="Proteomes" id="UP000186698">
    <property type="component" value="Chromosome 7L"/>
</dbReference>
<dbReference type="OMA" id="NMMAEQP"/>
<dbReference type="GO" id="GO:0045944">
    <property type="term" value="P:positive regulation of transcription by RNA polymerase II"/>
    <property type="evidence" value="ECO:0000318"/>
    <property type="project" value="GO_Central"/>
</dbReference>
<feature type="region of interest" description="Disordered" evidence="4">
    <location>
        <begin position="132"/>
        <end position="177"/>
    </location>
</feature>
<feature type="region of interest" description="Disordered" evidence="4">
    <location>
        <begin position="827"/>
        <end position="859"/>
    </location>
</feature>
<dbReference type="STRING" id="8355.A0A1L8FLI4"/>
<feature type="compositionally biased region" description="Basic and acidic residues" evidence="4">
    <location>
        <begin position="314"/>
        <end position="323"/>
    </location>
</feature>
<dbReference type="Pfam" id="PF11502">
    <property type="entry name" value="BCL9"/>
    <property type="match status" value="1"/>
</dbReference>
<name>A0A1L8FLI4_XENLA</name>
<dbReference type="InterPro" id="IPR015668">
    <property type="entry name" value="Bcl-9/Bcl-9l"/>
</dbReference>
<dbReference type="GO" id="GO:0008013">
    <property type="term" value="F:beta-catenin binding"/>
    <property type="evidence" value="ECO:0000318"/>
    <property type="project" value="GO_Central"/>
</dbReference>
<dbReference type="KEGG" id="xla:108696451"/>
<feature type="region of interest" description="Disordered" evidence="4">
    <location>
        <begin position="873"/>
        <end position="915"/>
    </location>
</feature>
<feature type="compositionally biased region" description="Polar residues" evidence="4">
    <location>
        <begin position="11"/>
        <end position="29"/>
    </location>
</feature>
<evidence type="ECO:0000259" key="5">
    <source>
        <dbReference type="Pfam" id="PF11502"/>
    </source>
</evidence>
<dbReference type="Bgee" id="108696451">
    <property type="expression patterns" value="Expressed in spleen and 18 other cell types or tissues"/>
</dbReference>
<comment type="similarity">
    <text evidence="2">Belongs to the BCL9 family.</text>
</comment>
<dbReference type="RefSeq" id="XP_041425192.1">
    <property type="nucleotide sequence ID" value="XM_041569258.1"/>
</dbReference>
<sequence>MHPESKLANHGNVSSSGGKSQTPNVNQGTKGAGLLSPKANHTSPSGVGLISGQSQGSNLAKGQRESAGDVDEQGETGPPPLEQDPKVELPSRRKRRCVLERKQPYSGDEWCSGADSEEDEKTLVVTHNCNAGESVMSTPTLPGTGSASLPGINDTSSSSTPHGVVPSLRGDGGGSLGPSKTPSKFVYVFTTFLANKAAEAVLQGHNDSILIYHKQNVPHRKLDEVSPQKPSSAQEAGEVLPVPSIPTSAVQKPAENHSPAPSQAPPTIVSQEIGSDEANHELTPLGNGSSHPASGRSNPPPLLSQLPSAPLRGDNTHLGDHNQGDSVTLSTDGLSKEQLEHRERSLQTLRDIERFLFRSGAANESFSKHNLSSSEGPTNTPSHIKKYEEPLQSMITQTQSLGGPGMEQDLAGNQNGPDMGHQMSLMMQRMGHDSLTPEQAAWRKLQEEYYVEKRRKEEHVSIHGRSGPEMILRGPPPPYHSKPGEQWPGNRLQVPMDIQESMQLRSGIPFQGPRFPGRYGPMQNIPMDSVGVMSRPARWSEDMPPIDGGQSNFAQIRMPYSGGIQGEMERFLNPRAREELLRQQLMIEKRPGVMQRQLSMPCGQGIEMMITHRQGDPSMFPGESMGAGSAVGMEFGASRGMLSPTLGQSGTGREIDPTMGGGGNLNMNMSLNMNMNLNLQMAPQQQMLLSHKIRGVGDLNSQGDVGSEDLVRAARAQNGSGMVRGPQKMLPGQFPQGQAGFPPGQGSYPGMQQEISMDIFGPEQGPVVGTTRLSHMPVSSTPGTMPSGIGLDHIATSRNLTRRELTVNANQMESPVLSHIKSPHQGQVHSPLICSPSSNLKSPLTPGNQMGGLPLPNPLDSLKSSQVLISSIGARSPNASPGRLKSPQRNAPSPGWAPSPKATISSPGVPPSNQGMGLNATASLGVMGRDELPSQNPLSLMMSQMSKYAMPSSTPLYHNAIKTIATSDDELLPDRVLLPPGSQQGSSMNPPMSLHLNLNSSQSPIGNINVPGQSTLSHEPPSSLLTGSGPPMHPSIGSTMQNPLLISSVTQDSCCPGPGTQIMSSNQLVFPSRLQPGHQGGVGSSMQQHYTDDTTSQPCLPHRMSDPYGRLLPSMLTDPELGDVIRPSATGIPEFDLSRIMPSEKPSSTLQYFPKGGTQTPKPHPTNMHLLGLQNMMIEQHPGRSGPSLPGPQRSLGMPPLPTMGRTGMFPPPQMVQQNFMMMKQRSVSGEMYPQGAPMLSPQGPLGGHLPGQQSMLVGHQMRPRSVSLDTYITGPGHLQF</sequence>
<dbReference type="InterPro" id="IPR013083">
    <property type="entry name" value="Znf_RING/FYVE/PHD"/>
</dbReference>
<evidence type="ECO:0000256" key="1">
    <source>
        <dbReference type="ARBA" id="ARBA00004123"/>
    </source>
</evidence>
<feature type="compositionally biased region" description="Polar residues" evidence="4">
    <location>
        <begin position="286"/>
        <end position="296"/>
    </location>
</feature>
<dbReference type="GO" id="GO:0003713">
    <property type="term" value="F:transcription coactivator activity"/>
    <property type="evidence" value="ECO:0007669"/>
    <property type="project" value="InterPro"/>
</dbReference>
<accession>A0A1L8FLI4</accession>
<proteinExistence type="inferred from homology"/>
<feature type="compositionally biased region" description="Polar residues" evidence="4">
    <location>
        <begin position="902"/>
        <end position="915"/>
    </location>
</feature>
<evidence type="ECO:0000256" key="2">
    <source>
        <dbReference type="ARBA" id="ARBA00009200"/>
    </source>
</evidence>
<dbReference type="RefSeq" id="XP_018081324.1">
    <property type="nucleotide sequence ID" value="XM_018225835.2"/>
</dbReference>
<dbReference type="Gene3D" id="3.30.40.10">
    <property type="entry name" value="Zinc/RING finger domain, C3HC4 (zinc finger)"/>
    <property type="match status" value="1"/>
</dbReference>
<dbReference type="Xenbase" id="XB-GENE-17336180">
    <property type="gene designation" value="bcl9l.L"/>
</dbReference>
<dbReference type="OrthoDB" id="7668649at2759"/>
<dbReference type="CTD" id="108696451"/>
<dbReference type="GO" id="GO:0060070">
    <property type="term" value="P:canonical Wnt signaling pathway"/>
    <property type="evidence" value="ECO:0000318"/>
    <property type="project" value="GO_Central"/>
</dbReference>
<comment type="subcellular location">
    <subcellularLocation>
        <location evidence="1">Nucleus</location>
    </subcellularLocation>
</comment>
<evidence type="ECO:0000313" key="8">
    <source>
        <dbReference type="RefSeq" id="XP_041425192.1"/>
    </source>
</evidence>
<reference evidence="7" key="1">
    <citation type="submission" date="2022-04" db="UniProtKB">
        <authorList>
            <consortium name="RefSeq"/>
        </authorList>
    </citation>
    <scope>IDENTIFICATION</scope>
    <source>
        <strain evidence="7 8">J_2021</strain>
        <tissue evidence="7 8">Erythrocytes</tissue>
    </source>
</reference>
<evidence type="ECO:0000256" key="3">
    <source>
        <dbReference type="ARBA" id="ARBA00023242"/>
    </source>
</evidence>
<keyword evidence="3" id="KW-0539">Nucleus</keyword>
<protein>
    <submittedName>
        <fullName evidence="7 8">B-cell CLL/lymphoma 9-like protein isoform X1</fullName>
    </submittedName>
</protein>
<dbReference type="GO" id="GO:0030512">
    <property type="term" value="P:negative regulation of transforming growth factor beta receptor signaling pathway"/>
    <property type="evidence" value="ECO:0000318"/>
    <property type="project" value="GO_Central"/>
</dbReference>
<dbReference type="PaxDb" id="8355-A0A1L8FLI4"/>
<feature type="compositionally biased region" description="Polar residues" evidence="4">
    <location>
        <begin position="835"/>
        <end position="848"/>
    </location>
</feature>
<dbReference type="PANTHER" id="PTHR15185:SF3">
    <property type="entry name" value="B-CELL CLL_LYMPHOMA 9-LIKE PROTEIN"/>
    <property type="match status" value="1"/>
</dbReference>
<dbReference type="AGR" id="Xenbase:XB-GENE-17336180"/>
<dbReference type="GeneID" id="108696451"/>
<feature type="region of interest" description="Disordered" evidence="4">
    <location>
        <begin position="1"/>
        <end position="117"/>
    </location>
</feature>
<evidence type="ECO:0000313" key="9">
    <source>
        <dbReference type="Xenbase" id="XB-GENE-17336180"/>
    </source>
</evidence>